<sequence length="146" mass="16972">MNFWHMQMHPTDEIEFSQNIDWILEHKKIIGLGQWDGGKEQINQFINDIQVNDVVALKRGGKLIALVQVTGGAYKVIDDTNPDTAWIVNRRPVRVLDWVIGERTLPQPRGTLNRCVSDDVETTKVIKDWYQRVMESFQKRKLDLTV</sequence>
<evidence type="ECO:0000313" key="1">
    <source>
        <dbReference type="EMBL" id="STR02556.1"/>
    </source>
</evidence>
<evidence type="ECO:0000313" key="2">
    <source>
        <dbReference type="Proteomes" id="UP000254293"/>
    </source>
</evidence>
<keyword evidence="2" id="KW-1185">Reference proteome</keyword>
<organism evidence="1 2">
    <name type="scientific">Kingella potus</name>
    <dbReference type="NCBI Taxonomy" id="265175"/>
    <lineage>
        <taxon>Bacteria</taxon>
        <taxon>Pseudomonadati</taxon>
        <taxon>Pseudomonadota</taxon>
        <taxon>Betaproteobacteria</taxon>
        <taxon>Neisseriales</taxon>
        <taxon>Neisseriaceae</taxon>
        <taxon>Kingella</taxon>
    </lineage>
</organism>
<accession>A0A377R238</accession>
<dbReference type="OrthoDB" id="9781481at2"/>
<protein>
    <submittedName>
        <fullName evidence="1">Uncharacterized protein</fullName>
    </submittedName>
</protein>
<proteinExistence type="predicted"/>
<gene>
    <name evidence="1" type="ORF">NCTC13336_01433</name>
</gene>
<dbReference type="RefSeq" id="WP_115308469.1">
    <property type="nucleotide sequence ID" value="NZ_CP091516.1"/>
</dbReference>
<reference evidence="1 2" key="1">
    <citation type="submission" date="2018-06" db="EMBL/GenBank/DDBJ databases">
        <authorList>
            <consortium name="Pathogen Informatics"/>
            <person name="Doyle S."/>
        </authorList>
    </citation>
    <scope>NUCLEOTIDE SEQUENCE [LARGE SCALE GENOMIC DNA]</scope>
    <source>
        <strain evidence="1 2">NCTC13336</strain>
    </source>
</reference>
<name>A0A377R238_9NEIS</name>
<dbReference type="EMBL" id="UGJJ01000002">
    <property type="protein sequence ID" value="STR02556.1"/>
    <property type="molecule type" value="Genomic_DNA"/>
</dbReference>
<dbReference type="AlphaFoldDB" id="A0A377R238"/>
<dbReference type="Proteomes" id="UP000254293">
    <property type="component" value="Unassembled WGS sequence"/>
</dbReference>